<protein>
    <recommendedName>
        <fullName evidence="4">Helix-turn-helix domain-containing protein</fullName>
    </recommendedName>
</protein>
<evidence type="ECO:0000256" key="1">
    <source>
        <dbReference type="SAM" id="Phobius"/>
    </source>
</evidence>
<evidence type="ECO:0008006" key="4">
    <source>
        <dbReference type="Google" id="ProtNLM"/>
    </source>
</evidence>
<reference evidence="3" key="1">
    <citation type="submission" date="2017-09" db="EMBL/GenBank/DDBJ databases">
        <title>Depth-based differentiation of microbial function through sediment-hosted aquifers and enrichment of novel symbionts in the deep terrestrial subsurface.</title>
        <authorList>
            <person name="Probst A.J."/>
            <person name="Ladd B."/>
            <person name="Jarett J.K."/>
            <person name="Geller-Mcgrath D.E."/>
            <person name="Sieber C.M.K."/>
            <person name="Emerson J.B."/>
            <person name="Anantharaman K."/>
            <person name="Thomas B.C."/>
            <person name="Malmstrom R."/>
            <person name="Stieglmeier M."/>
            <person name="Klingl A."/>
            <person name="Woyke T."/>
            <person name="Ryan C.M."/>
            <person name="Banfield J.F."/>
        </authorList>
    </citation>
    <scope>NUCLEOTIDE SEQUENCE [LARGE SCALE GENOMIC DNA]</scope>
</reference>
<sequence length="236" mass="26444">MDNEEKKYLSLQEATNYCGYSQEYLSLRARHGKLKAMKFGRNWVTKKEWLDEYLKKTEEYNNNNNNHSLKLDHAKKFISPPGNLPIEKIPVLRFSFVTALVFILLTAGITFGKESFKNVFDDASGKLPLLVQGISQGFDRGTSVAISNFQFLISNLDENISLSRDALGIAGDIIIEKSVGIVSDGIFSIGQSFENVGYQSADIGNVFKDYGFWLSQQAGEIARGYNAANNFVEQKL</sequence>
<accession>A0A2M7UUA6</accession>
<dbReference type="Proteomes" id="UP000229166">
    <property type="component" value="Unassembled WGS sequence"/>
</dbReference>
<organism evidence="2 3">
    <name type="scientific">Candidatus Nealsonbacteria bacterium CG_4_10_14_0_2_um_filter_40_15</name>
    <dbReference type="NCBI Taxonomy" id="1974682"/>
    <lineage>
        <taxon>Bacteria</taxon>
        <taxon>Candidatus Nealsoniibacteriota</taxon>
    </lineage>
</organism>
<keyword evidence="1" id="KW-0812">Transmembrane</keyword>
<proteinExistence type="predicted"/>
<keyword evidence="1" id="KW-0472">Membrane</keyword>
<dbReference type="AlphaFoldDB" id="A0A2M7UUA6"/>
<name>A0A2M7UUA6_9BACT</name>
<dbReference type="EMBL" id="PFOZ01000035">
    <property type="protein sequence ID" value="PIZ87148.1"/>
    <property type="molecule type" value="Genomic_DNA"/>
</dbReference>
<evidence type="ECO:0000313" key="2">
    <source>
        <dbReference type="EMBL" id="PIZ87148.1"/>
    </source>
</evidence>
<feature type="non-terminal residue" evidence="2">
    <location>
        <position position="236"/>
    </location>
</feature>
<gene>
    <name evidence="2" type="ORF">COX92_01835</name>
</gene>
<feature type="transmembrane region" description="Helical" evidence="1">
    <location>
        <begin position="91"/>
        <end position="111"/>
    </location>
</feature>
<evidence type="ECO:0000313" key="3">
    <source>
        <dbReference type="Proteomes" id="UP000229166"/>
    </source>
</evidence>
<keyword evidence="1" id="KW-1133">Transmembrane helix</keyword>
<comment type="caution">
    <text evidence="2">The sequence shown here is derived from an EMBL/GenBank/DDBJ whole genome shotgun (WGS) entry which is preliminary data.</text>
</comment>